<reference evidence="1 2" key="1">
    <citation type="submission" date="2018-05" db="EMBL/GenBank/DDBJ databases">
        <title>Reference genomes for bee gut microbiota database.</title>
        <authorList>
            <person name="Ellegaard K.M."/>
        </authorList>
    </citation>
    <scope>NUCLEOTIDE SEQUENCE [LARGE SCALE GENOMIC DNA]</scope>
    <source>
        <strain evidence="1 2">ESL0284</strain>
    </source>
</reference>
<keyword evidence="2" id="KW-1185">Reference proteome</keyword>
<dbReference type="RefSeq" id="WP_110438529.1">
    <property type="nucleotide sequence ID" value="NZ_CP046393.1"/>
</dbReference>
<accession>A0A318MZI2</accession>
<evidence type="ECO:0000313" key="2">
    <source>
        <dbReference type="Proteomes" id="UP000247565"/>
    </source>
</evidence>
<dbReference type="EMBL" id="QGLT01000001">
    <property type="protein sequence ID" value="PXZ02011.1"/>
    <property type="molecule type" value="Genomic_DNA"/>
</dbReference>
<dbReference type="OrthoDB" id="8339179at2"/>
<evidence type="ECO:0000313" key="1">
    <source>
        <dbReference type="EMBL" id="PXZ02011.1"/>
    </source>
</evidence>
<name>A0A318MZI2_9PROT</name>
<gene>
    <name evidence="1" type="ORF">DK869_03185</name>
</gene>
<comment type="caution">
    <text evidence="1">The sequence shown here is derived from an EMBL/GenBank/DDBJ whole genome shotgun (WGS) entry which is preliminary data.</text>
</comment>
<dbReference type="Proteomes" id="UP000247565">
    <property type="component" value="Unassembled WGS sequence"/>
</dbReference>
<organism evidence="1 2">
    <name type="scientific">Commensalibacter melissae</name>
    <dbReference type="NCBI Taxonomy" id="2070537"/>
    <lineage>
        <taxon>Bacteria</taxon>
        <taxon>Pseudomonadati</taxon>
        <taxon>Pseudomonadota</taxon>
        <taxon>Alphaproteobacteria</taxon>
        <taxon>Acetobacterales</taxon>
        <taxon>Acetobacteraceae</taxon>
    </lineage>
</organism>
<evidence type="ECO:0008006" key="3">
    <source>
        <dbReference type="Google" id="ProtNLM"/>
    </source>
</evidence>
<protein>
    <recommendedName>
        <fullName evidence="3">Glycosyl transferase</fullName>
    </recommendedName>
</protein>
<proteinExistence type="predicted"/>
<dbReference type="AlphaFoldDB" id="A0A318MZI2"/>
<sequence length="316" mass="36990">MIYVSLLVHENIDVIINQIDNLNKFYSNCIIIIHISKISKITTNNLNEKIKNLKIKNVIINNNQTDTSWGNVIAGHIANIEYIKNMKERGIIVFHASNDMLISNKVENYVSTTKSAYNLRLVLPGSYWWPAHMVLQDKIFTNFVNSFNSGAIFASQIEGSFYETDVLFEIITLINKHNLLDTNYHYTKEEIFFSTLAHCIGYQPNGLPYIFSEVHDFDRILWSKFTKIDNNKFLNPFIKNKLKKILNNKLFKKGDYKINIKTVLSLLNKDTDFLQKKEYLNDGNYIWQIYDKNHLYGVKRINRNICDPVRKFISNL</sequence>